<keyword evidence="1" id="KW-0812">Transmembrane</keyword>
<keyword evidence="1" id="KW-1133">Transmembrane helix</keyword>
<evidence type="ECO:0000256" key="1">
    <source>
        <dbReference type="SAM" id="Phobius"/>
    </source>
</evidence>
<keyword evidence="1" id="KW-0472">Membrane</keyword>
<evidence type="ECO:0000313" key="2">
    <source>
        <dbReference type="EMBL" id="MBW88197.1"/>
    </source>
</evidence>
<reference evidence="2" key="1">
    <citation type="submission" date="2018-02" db="EMBL/GenBank/DDBJ databases">
        <title>Rhizophora mucronata_Transcriptome.</title>
        <authorList>
            <person name="Meera S.P."/>
            <person name="Sreeshan A."/>
            <person name="Augustine A."/>
        </authorList>
    </citation>
    <scope>NUCLEOTIDE SEQUENCE</scope>
    <source>
        <tissue evidence="2">Leaf</tissue>
    </source>
</reference>
<name>A0A2P2J494_RHIMU</name>
<organism evidence="2">
    <name type="scientific">Rhizophora mucronata</name>
    <name type="common">Asiatic mangrove</name>
    <dbReference type="NCBI Taxonomy" id="61149"/>
    <lineage>
        <taxon>Eukaryota</taxon>
        <taxon>Viridiplantae</taxon>
        <taxon>Streptophyta</taxon>
        <taxon>Embryophyta</taxon>
        <taxon>Tracheophyta</taxon>
        <taxon>Spermatophyta</taxon>
        <taxon>Magnoliopsida</taxon>
        <taxon>eudicotyledons</taxon>
        <taxon>Gunneridae</taxon>
        <taxon>Pentapetalae</taxon>
        <taxon>rosids</taxon>
        <taxon>fabids</taxon>
        <taxon>Malpighiales</taxon>
        <taxon>Rhizophoraceae</taxon>
        <taxon>Rhizophora</taxon>
    </lineage>
</organism>
<feature type="transmembrane region" description="Helical" evidence="1">
    <location>
        <begin position="60"/>
        <end position="77"/>
    </location>
</feature>
<sequence>MVGTRLKITDDLLMRVALVGRFLAIPQLAMAWSWKSCKRSLPNAWHRIGHNLWDLRALEFSSYLSSYLYLGFSKYSFYRLLAKIRRMVSLCCVCKPNTLLPRAILV</sequence>
<protein>
    <submittedName>
        <fullName evidence="2">Transposon TX1 uncharacterized</fullName>
    </submittedName>
</protein>
<dbReference type="AlphaFoldDB" id="A0A2P2J494"/>
<feature type="transmembrane region" description="Helical" evidence="1">
    <location>
        <begin position="12"/>
        <end position="34"/>
    </location>
</feature>
<accession>A0A2P2J494</accession>
<dbReference type="EMBL" id="GGEC01007714">
    <property type="protein sequence ID" value="MBW88197.1"/>
    <property type="molecule type" value="Transcribed_RNA"/>
</dbReference>
<proteinExistence type="predicted"/>